<evidence type="ECO:0000256" key="6">
    <source>
        <dbReference type="ARBA" id="ARBA00022723"/>
    </source>
</evidence>
<keyword evidence="7 16" id="KW-0732">Signal</keyword>
<reference evidence="19" key="1">
    <citation type="submission" date="2022-11" db="UniProtKB">
        <authorList>
            <consortium name="WormBaseParasite"/>
        </authorList>
    </citation>
    <scope>IDENTIFICATION</scope>
</reference>
<evidence type="ECO:0000256" key="5">
    <source>
        <dbReference type="ARBA" id="ARBA00022692"/>
    </source>
</evidence>
<dbReference type="Gene3D" id="1.10.510.10">
    <property type="entry name" value="Transferase(Phosphotransferase) domain 1"/>
    <property type="match status" value="1"/>
</dbReference>
<dbReference type="InterPro" id="IPR001245">
    <property type="entry name" value="Ser-Thr/Tyr_kinase_cat_dom"/>
</dbReference>
<evidence type="ECO:0000256" key="12">
    <source>
        <dbReference type="ARBA" id="ARBA00022989"/>
    </source>
</evidence>
<dbReference type="PRINTS" id="PR00653">
    <property type="entry name" value="ACTIVIN2R"/>
</dbReference>
<feature type="chain" id="PRO_5037116596" description="Serine/threonine-protein kinase receptor" evidence="16">
    <location>
        <begin position="16"/>
        <end position="581"/>
    </location>
</feature>
<accession>A0A914Z178</accession>
<evidence type="ECO:0000256" key="7">
    <source>
        <dbReference type="ARBA" id="ARBA00022729"/>
    </source>
</evidence>
<dbReference type="GO" id="GO:0071363">
    <property type="term" value="P:cellular response to growth factor stimulus"/>
    <property type="evidence" value="ECO:0007669"/>
    <property type="project" value="TreeGrafter"/>
</dbReference>
<dbReference type="InterPro" id="IPR000333">
    <property type="entry name" value="TGFB_receptor"/>
</dbReference>
<dbReference type="GO" id="GO:0046872">
    <property type="term" value="F:metal ion binding"/>
    <property type="evidence" value="ECO:0007669"/>
    <property type="project" value="UniProtKB-KW"/>
</dbReference>
<dbReference type="InterPro" id="IPR011009">
    <property type="entry name" value="Kinase-like_dom_sf"/>
</dbReference>
<keyword evidence="4 15" id="KW-0808">Transferase</keyword>
<dbReference type="SUPFAM" id="SSF56112">
    <property type="entry name" value="Protein kinase-like (PK-like)"/>
    <property type="match status" value="1"/>
</dbReference>
<organism evidence="18 19">
    <name type="scientific">Panagrolaimus superbus</name>
    <dbReference type="NCBI Taxonomy" id="310955"/>
    <lineage>
        <taxon>Eukaryota</taxon>
        <taxon>Metazoa</taxon>
        <taxon>Ecdysozoa</taxon>
        <taxon>Nematoda</taxon>
        <taxon>Chromadorea</taxon>
        <taxon>Rhabditida</taxon>
        <taxon>Tylenchina</taxon>
        <taxon>Panagrolaimomorpha</taxon>
        <taxon>Panagrolaimoidea</taxon>
        <taxon>Panagrolaimidae</taxon>
        <taxon>Panagrolaimus</taxon>
    </lineage>
</organism>
<evidence type="ECO:0000256" key="8">
    <source>
        <dbReference type="ARBA" id="ARBA00022741"/>
    </source>
</evidence>
<dbReference type="PANTHER" id="PTHR23255">
    <property type="entry name" value="TRANSFORMING GROWTH FACTOR-BETA RECEPTOR TYPE I AND II"/>
    <property type="match status" value="1"/>
</dbReference>
<keyword evidence="6 15" id="KW-0479">Metal-binding</keyword>
<proteinExistence type="inferred from homology"/>
<evidence type="ECO:0000256" key="1">
    <source>
        <dbReference type="ARBA" id="ARBA00004479"/>
    </source>
</evidence>
<evidence type="ECO:0000259" key="17">
    <source>
        <dbReference type="PROSITE" id="PS50011"/>
    </source>
</evidence>
<dbReference type="InterPro" id="IPR008271">
    <property type="entry name" value="Ser/Thr_kinase_AS"/>
</dbReference>
<evidence type="ECO:0000256" key="3">
    <source>
        <dbReference type="ARBA" id="ARBA00022527"/>
    </source>
</evidence>
<evidence type="ECO:0000256" key="10">
    <source>
        <dbReference type="ARBA" id="ARBA00022840"/>
    </source>
</evidence>
<dbReference type="Proteomes" id="UP000887577">
    <property type="component" value="Unplaced"/>
</dbReference>
<sequence length="581" mass="66507">MQWFIILLTVASVVAANVYIEPQIRVEIITKLKKILNNHKSHLHGPELKDDDLYCKCNDAHCDHDIIEIAGNDFRGICRVPRGGQCHTVKSLNNIGDLAEVHLQCLNPDILVPPKRPFQCHNNEYDDSEVEMSCCDYASLCNDVDASFYEDMLELKKITIPKLHPKFVGGQLSLQLFVILLIVAAIIFSGLGICIGLFWLSNTRTKIVLRRIFSRIPIISALTRAGPPQRQRAADPQQIESNALIELSNAYRPDEQGETQDSSGFGLASLSRRTIARQIQLRQTLAKGRFGEVWLGDWRGEQVAVKIFNSRDERSWWRETEIYTTNTLRHANILRWIASDNKDAGAFTQLWLVTEYIPHGSLYDYLETNTITKNVGLQMMRSMLHGLSYLHAEVPGIKNQCYKPPIAHRDLKSKNILVKNDLTCCVADLGLSLRFMHGKMEDVEEKRVGTIRYLAPELFNEILPKKFINFLQADIYAVSLMMWEIARRMNFKGETGSFPYELPYFEHIERDPSLEEMAEIVVEKKLRPTIDSEWYDDTAMSELIRIMEECWSDKAASRLTSLNIRNTLDKLLHTANVLPIN</sequence>
<keyword evidence="8 15" id="KW-0547">Nucleotide-binding</keyword>
<keyword evidence="15" id="KW-0464">Manganese</keyword>
<dbReference type="GO" id="GO:0043235">
    <property type="term" value="C:receptor complex"/>
    <property type="evidence" value="ECO:0007669"/>
    <property type="project" value="TreeGrafter"/>
</dbReference>
<comment type="subcellular location">
    <subcellularLocation>
        <location evidence="1 15">Membrane</location>
        <topology evidence="1 15">Single-pass type I membrane protein</topology>
    </subcellularLocation>
</comment>
<dbReference type="Pfam" id="PF07714">
    <property type="entry name" value="PK_Tyr_Ser-Thr"/>
    <property type="match status" value="1"/>
</dbReference>
<keyword evidence="10 15" id="KW-0067">ATP-binding</keyword>
<comment type="cofactor">
    <cofactor evidence="15">
        <name>Mg(2+)</name>
        <dbReference type="ChEBI" id="CHEBI:18420"/>
    </cofactor>
    <cofactor evidence="15">
        <name>Mn(2+)</name>
        <dbReference type="ChEBI" id="CHEBI:29035"/>
    </cofactor>
</comment>
<feature type="signal peptide" evidence="16">
    <location>
        <begin position="1"/>
        <end position="15"/>
    </location>
</feature>
<protein>
    <recommendedName>
        <fullName evidence="15">Serine/threonine-protein kinase receptor</fullName>
        <ecNumber evidence="15">2.7.11.30</ecNumber>
    </recommendedName>
</protein>
<dbReference type="PANTHER" id="PTHR23255:SF71">
    <property type="entry name" value="RECEPTOR PROTEIN SERINE_THREONINE KINASE"/>
    <property type="match status" value="1"/>
</dbReference>
<keyword evidence="13 15" id="KW-0472">Membrane</keyword>
<keyword evidence="12 15" id="KW-1133">Transmembrane helix</keyword>
<keyword evidence="18" id="KW-1185">Reference proteome</keyword>
<evidence type="ECO:0000313" key="18">
    <source>
        <dbReference type="Proteomes" id="UP000887577"/>
    </source>
</evidence>
<evidence type="ECO:0000313" key="19">
    <source>
        <dbReference type="WBParaSite" id="PSU_v2.g4025.t1"/>
    </source>
</evidence>
<keyword evidence="14 15" id="KW-0675">Receptor</keyword>
<evidence type="ECO:0000256" key="2">
    <source>
        <dbReference type="ARBA" id="ARBA00009605"/>
    </source>
</evidence>
<dbReference type="InterPro" id="IPR000719">
    <property type="entry name" value="Prot_kinase_dom"/>
</dbReference>
<name>A0A914Z178_9BILA</name>
<dbReference type="Pfam" id="PF01064">
    <property type="entry name" value="Activin_recp"/>
    <property type="match status" value="1"/>
</dbReference>
<dbReference type="GO" id="GO:0004675">
    <property type="term" value="F:transmembrane receptor protein serine/threonine kinase activity"/>
    <property type="evidence" value="ECO:0007669"/>
    <property type="project" value="UniProtKB-EC"/>
</dbReference>
<evidence type="ECO:0000256" key="15">
    <source>
        <dbReference type="RuleBase" id="RU361271"/>
    </source>
</evidence>
<evidence type="ECO:0000256" key="13">
    <source>
        <dbReference type="ARBA" id="ARBA00023136"/>
    </source>
</evidence>
<evidence type="ECO:0000256" key="14">
    <source>
        <dbReference type="ARBA" id="ARBA00023170"/>
    </source>
</evidence>
<evidence type="ECO:0000256" key="11">
    <source>
        <dbReference type="ARBA" id="ARBA00022842"/>
    </source>
</evidence>
<dbReference type="GO" id="GO:0005524">
    <property type="term" value="F:ATP binding"/>
    <property type="evidence" value="ECO:0007669"/>
    <property type="project" value="UniProtKB-UniRule"/>
</dbReference>
<dbReference type="InterPro" id="IPR000472">
    <property type="entry name" value="Activin_recp"/>
</dbReference>
<feature type="transmembrane region" description="Helical" evidence="15">
    <location>
        <begin position="176"/>
        <end position="200"/>
    </location>
</feature>
<evidence type="ECO:0000256" key="4">
    <source>
        <dbReference type="ARBA" id="ARBA00022679"/>
    </source>
</evidence>
<feature type="domain" description="Protein kinase" evidence="17">
    <location>
        <begin position="279"/>
        <end position="572"/>
    </location>
</feature>
<dbReference type="EC" id="2.7.11.30" evidence="15"/>
<dbReference type="InterPro" id="IPR045860">
    <property type="entry name" value="Snake_toxin-like_sf"/>
</dbReference>
<dbReference type="GO" id="GO:0006950">
    <property type="term" value="P:response to stress"/>
    <property type="evidence" value="ECO:0007669"/>
    <property type="project" value="UniProtKB-ARBA"/>
</dbReference>
<dbReference type="WBParaSite" id="PSU_v2.g4025.t1">
    <property type="protein sequence ID" value="PSU_v2.g4025.t1"/>
    <property type="gene ID" value="PSU_v2.g4025"/>
</dbReference>
<evidence type="ECO:0000256" key="16">
    <source>
        <dbReference type="SAM" id="SignalP"/>
    </source>
</evidence>
<keyword evidence="5 15" id="KW-0812">Transmembrane</keyword>
<comment type="similarity">
    <text evidence="2 15">Belongs to the protein kinase superfamily. TKL Ser/Thr protein kinase family. TGFB receptor subfamily.</text>
</comment>
<keyword evidence="3 15" id="KW-0723">Serine/threonine-protein kinase</keyword>
<dbReference type="AlphaFoldDB" id="A0A914Z178"/>
<dbReference type="PROSITE" id="PS50011">
    <property type="entry name" value="PROTEIN_KINASE_DOM"/>
    <property type="match status" value="1"/>
</dbReference>
<keyword evidence="11 15" id="KW-0460">Magnesium</keyword>
<dbReference type="Gene3D" id="2.10.60.10">
    <property type="entry name" value="CD59"/>
    <property type="match status" value="1"/>
</dbReference>
<evidence type="ECO:0000256" key="9">
    <source>
        <dbReference type="ARBA" id="ARBA00022777"/>
    </source>
</evidence>
<dbReference type="SMART" id="SM00220">
    <property type="entry name" value="S_TKc"/>
    <property type="match status" value="1"/>
</dbReference>
<dbReference type="GO" id="GO:0005886">
    <property type="term" value="C:plasma membrane"/>
    <property type="evidence" value="ECO:0007669"/>
    <property type="project" value="TreeGrafter"/>
</dbReference>
<comment type="catalytic activity">
    <reaction evidence="15">
        <text>L-threonyl-[receptor-protein] + ATP = O-phospho-L-threonyl-[receptor-protein] + ADP + H(+)</text>
        <dbReference type="Rhea" id="RHEA:44880"/>
        <dbReference type="Rhea" id="RHEA-COMP:11024"/>
        <dbReference type="Rhea" id="RHEA-COMP:11025"/>
        <dbReference type="ChEBI" id="CHEBI:15378"/>
        <dbReference type="ChEBI" id="CHEBI:30013"/>
        <dbReference type="ChEBI" id="CHEBI:30616"/>
        <dbReference type="ChEBI" id="CHEBI:61977"/>
        <dbReference type="ChEBI" id="CHEBI:456216"/>
        <dbReference type="EC" id="2.7.11.30"/>
    </reaction>
</comment>
<keyword evidence="9 15" id="KW-0418">Kinase</keyword>
<dbReference type="Gene3D" id="3.30.200.20">
    <property type="entry name" value="Phosphorylase Kinase, domain 1"/>
    <property type="match status" value="1"/>
</dbReference>
<dbReference type="PROSITE" id="PS00108">
    <property type="entry name" value="PROTEIN_KINASE_ST"/>
    <property type="match status" value="1"/>
</dbReference>